<evidence type="ECO:0000256" key="1">
    <source>
        <dbReference type="SAM" id="MobiDB-lite"/>
    </source>
</evidence>
<comment type="caution">
    <text evidence="3">The sequence shown here is derived from an EMBL/GenBank/DDBJ whole genome shotgun (WGS) entry which is preliminary data.</text>
</comment>
<feature type="chain" id="PRO_5045493431" description="DUF4309 domain-containing protein" evidence="2">
    <location>
        <begin position="25"/>
        <end position="240"/>
    </location>
</feature>
<sequence>MPGKAYFRLKIWSSLLLVASLVSCRSPVNQPAFEPANDPSIISSKLVLSAQSPDDINTGGTYSSEPSVAPVSASSSAAPKTDKTPASTVPVAEVSPIQPSPTEIVLPPENSFQRNSPSLGGIKLGASDKAVYKQYGLPKETYSLPGDNQTIEIWEYAGVSVGLNASNQVVYVEITSSDVNTGIQGLVSGMKGSEAAHLLGVENDDQTNVLSVEVTGGWFKIDLDPDTQQVLSLKLLGKEI</sequence>
<accession>A0ABV1KPC7</accession>
<name>A0ABV1KPC7_9BACL</name>
<dbReference type="EMBL" id="JASKHM010000002">
    <property type="protein sequence ID" value="MEQ4481893.1"/>
    <property type="molecule type" value="Genomic_DNA"/>
</dbReference>
<feature type="region of interest" description="Disordered" evidence="1">
    <location>
        <begin position="53"/>
        <end position="119"/>
    </location>
</feature>
<feature type="compositionally biased region" description="Polar residues" evidence="1">
    <location>
        <begin position="53"/>
        <end position="62"/>
    </location>
</feature>
<keyword evidence="4" id="KW-1185">Reference proteome</keyword>
<dbReference type="Proteomes" id="UP001493487">
    <property type="component" value="Unassembled WGS sequence"/>
</dbReference>
<proteinExistence type="predicted"/>
<organism evidence="3 4">
    <name type="scientific">Cohnella silvisoli</name>
    <dbReference type="NCBI Taxonomy" id="2873699"/>
    <lineage>
        <taxon>Bacteria</taxon>
        <taxon>Bacillati</taxon>
        <taxon>Bacillota</taxon>
        <taxon>Bacilli</taxon>
        <taxon>Bacillales</taxon>
        <taxon>Paenibacillaceae</taxon>
        <taxon>Cohnella</taxon>
    </lineage>
</organism>
<evidence type="ECO:0000313" key="3">
    <source>
        <dbReference type="EMBL" id="MEQ4481893.1"/>
    </source>
</evidence>
<evidence type="ECO:0000256" key="2">
    <source>
        <dbReference type="SAM" id="SignalP"/>
    </source>
</evidence>
<keyword evidence="2" id="KW-0732">Signal</keyword>
<gene>
    <name evidence="3" type="ORF">QJS35_05725</name>
</gene>
<feature type="signal peptide" evidence="2">
    <location>
        <begin position="1"/>
        <end position="24"/>
    </location>
</feature>
<feature type="compositionally biased region" description="Low complexity" evidence="1">
    <location>
        <begin position="63"/>
        <end position="79"/>
    </location>
</feature>
<dbReference type="RefSeq" id="WP_232189342.1">
    <property type="nucleotide sequence ID" value="NZ_JAIOAP010000019.1"/>
</dbReference>
<dbReference type="PROSITE" id="PS51257">
    <property type="entry name" value="PROKAR_LIPOPROTEIN"/>
    <property type="match status" value="1"/>
</dbReference>
<evidence type="ECO:0000313" key="4">
    <source>
        <dbReference type="Proteomes" id="UP001493487"/>
    </source>
</evidence>
<reference evidence="3 4" key="1">
    <citation type="journal article" date="2023" name="Genome Announc.">
        <title>Pan-Genome Analyses of the Genus Cohnella and Proposal of the Novel Species Cohnella silvisoli sp. nov., Isolated from Forest Soil.</title>
        <authorList>
            <person name="Wang C."/>
            <person name="Mao L."/>
            <person name="Bao G."/>
            <person name="Zhu H."/>
        </authorList>
    </citation>
    <scope>NUCLEOTIDE SEQUENCE [LARGE SCALE GENOMIC DNA]</scope>
    <source>
        <strain evidence="3 4">NL03-T5-1</strain>
    </source>
</reference>
<protein>
    <recommendedName>
        <fullName evidence="5">DUF4309 domain-containing protein</fullName>
    </recommendedName>
</protein>
<evidence type="ECO:0008006" key="5">
    <source>
        <dbReference type="Google" id="ProtNLM"/>
    </source>
</evidence>